<feature type="transmembrane region" description="Helical" evidence="7">
    <location>
        <begin position="62"/>
        <end position="91"/>
    </location>
</feature>
<dbReference type="EMBL" id="FNEK01000057">
    <property type="protein sequence ID" value="SDK86883.1"/>
    <property type="molecule type" value="Genomic_DNA"/>
</dbReference>
<accession>A0A1G9FFC3</accession>
<reference evidence="9 10" key="1">
    <citation type="submission" date="2016-10" db="EMBL/GenBank/DDBJ databases">
        <authorList>
            <person name="de Groot N.N."/>
        </authorList>
    </citation>
    <scope>NUCLEOTIDE SEQUENCE [LARGE SCALE GENOMIC DNA]</scope>
    <source>
        <strain evidence="9 10">DSM 25294</strain>
    </source>
</reference>
<dbReference type="PANTHER" id="PTHR43744">
    <property type="entry name" value="ABC TRANSPORTER PERMEASE PROTEIN MG189-RELATED-RELATED"/>
    <property type="match status" value="1"/>
</dbReference>
<keyword evidence="4 7" id="KW-0812">Transmembrane</keyword>
<dbReference type="AlphaFoldDB" id="A0A1G9FFC3"/>
<keyword evidence="3" id="KW-1003">Cell membrane</keyword>
<keyword evidence="6 7" id="KW-0472">Membrane</keyword>
<dbReference type="Proteomes" id="UP000199382">
    <property type="component" value="Unassembled WGS sequence"/>
</dbReference>
<evidence type="ECO:0000259" key="8">
    <source>
        <dbReference type="PROSITE" id="PS50928"/>
    </source>
</evidence>
<feature type="transmembrane region" description="Helical" evidence="7">
    <location>
        <begin position="189"/>
        <end position="209"/>
    </location>
</feature>
<dbReference type="InterPro" id="IPR035906">
    <property type="entry name" value="MetI-like_sf"/>
</dbReference>
<feature type="transmembrane region" description="Helical" evidence="7">
    <location>
        <begin position="98"/>
        <end position="119"/>
    </location>
</feature>
<dbReference type="GO" id="GO:0005886">
    <property type="term" value="C:plasma membrane"/>
    <property type="evidence" value="ECO:0007669"/>
    <property type="project" value="UniProtKB-SubCell"/>
</dbReference>
<evidence type="ECO:0000256" key="4">
    <source>
        <dbReference type="ARBA" id="ARBA00022692"/>
    </source>
</evidence>
<proteinExistence type="inferred from homology"/>
<dbReference type="InterPro" id="IPR000515">
    <property type="entry name" value="MetI-like"/>
</dbReference>
<gene>
    <name evidence="9" type="ORF">SAMN04488026_10577</name>
</gene>
<feature type="transmembrane region" description="Helical" evidence="7">
    <location>
        <begin position="235"/>
        <end position="256"/>
    </location>
</feature>
<name>A0A1G9FFC3_9RHOB</name>
<feature type="transmembrane region" description="Helical" evidence="7">
    <location>
        <begin position="12"/>
        <end position="33"/>
    </location>
</feature>
<dbReference type="RefSeq" id="WP_093161584.1">
    <property type="nucleotide sequence ID" value="NZ_FNEK01000057.1"/>
</dbReference>
<dbReference type="Gene3D" id="1.10.3720.10">
    <property type="entry name" value="MetI-like"/>
    <property type="match status" value="1"/>
</dbReference>
<dbReference type="SUPFAM" id="SSF161098">
    <property type="entry name" value="MetI-like"/>
    <property type="match status" value="1"/>
</dbReference>
<keyword evidence="10" id="KW-1185">Reference proteome</keyword>
<protein>
    <submittedName>
        <fullName evidence="9">Carbohydrate ABC transporter membrane protein 2, CUT1 family</fullName>
    </submittedName>
</protein>
<dbReference type="STRING" id="571298.SAMN04488026_10577"/>
<evidence type="ECO:0000256" key="7">
    <source>
        <dbReference type="RuleBase" id="RU363032"/>
    </source>
</evidence>
<dbReference type="PROSITE" id="PS50928">
    <property type="entry name" value="ABC_TM1"/>
    <property type="match status" value="1"/>
</dbReference>
<feature type="domain" description="ABC transmembrane type-1" evidence="8">
    <location>
        <begin position="66"/>
        <end position="256"/>
    </location>
</feature>
<comment type="similarity">
    <text evidence="7">Belongs to the binding-protein-dependent transport system permease family.</text>
</comment>
<sequence length="270" mass="30316">MTKGLNRIFMTTLAFVLAGLWGLPFLYSVWTAFHEEKYSANFKWNAPITFENFAQAWNAAPFALYFLNTLILITIVIIANFILCTLVAYAFVRYKFRWAGLAFGLVMVQLLISPEILIVENYLTLSSIGLTDTIIGIALPYLNSAFGIFLLRQTFMTVPKSLDEAAQIEGAGAWRVLWNVYVPLAKPVYLAYGLVSISFHWNNFLWPLIVTNSPEVRPVTVGLSVFATVESGVEWSLVNAATLMTTAPLIIAFLIFQRQFVANFMRAGIK</sequence>
<dbReference type="PANTHER" id="PTHR43744:SF3">
    <property type="entry name" value="LACTOSE TRANSPORT SYSTEM PERMEASE PROTEIN LACG"/>
    <property type="match status" value="1"/>
</dbReference>
<evidence type="ECO:0000256" key="6">
    <source>
        <dbReference type="ARBA" id="ARBA00023136"/>
    </source>
</evidence>
<dbReference type="GO" id="GO:0055085">
    <property type="term" value="P:transmembrane transport"/>
    <property type="evidence" value="ECO:0007669"/>
    <property type="project" value="InterPro"/>
</dbReference>
<comment type="subcellular location">
    <subcellularLocation>
        <location evidence="1 7">Cell membrane</location>
        <topology evidence="1 7">Multi-pass membrane protein</topology>
    </subcellularLocation>
</comment>
<dbReference type="OrthoDB" id="9815445at2"/>
<evidence type="ECO:0000313" key="10">
    <source>
        <dbReference type="Proteomes" id="UP000199382"/>
    </source>
</evidence>
<evidence type="ECO:0000256" key="3">
    <source>
        <dbReference type="ARBA" id="ARBA00022475"/>
    </source>
</evidence>
<keyword evidence="2 7" id="KW-0813">Transport</keyword>
<evidence type="ECO:0000313" key="9">
    <source>
        <dbReference type="EMBL" id="SDK86883.1"/>
    </source>
</evidence>
<evidence type="ECO:0000256" key="1">
    <source>
        <dbReference type="ARBA" id="ARBA00004651"/>
    </source>
</evidence>
<evidence type="ECO:0000256" key="5">
    <source>
        <dbReference type="ARBA" id="ARBA00022989"/>
    </source>
</evidence>
<dbReference type="CDD" id="cd06261">
    <property type="entry name" value="TM_PBP2"/>
    <property type="match status" value="1"/>
</dbReference>
<dbReference type="Pfam" id="PF00528">
    <property type="entry name" value="BPD_transp_1"/>
    <property type="match status" value="1"/>
</dbReference>
<evidence type="ECO:0000256" key="2">
    <source>
        <dbReference type="ARBA" id="ARBA00022448"/>
    </source>
</evidence>
<feature type="transmembrane region" description="Helical" evidence="7">
    <location>
        <begin position="125"/>
        <end position="151"/>
    </location>
</feature>
<keyword evidence="5 7" id="KW-1133">Transmembrane helix</keyword>
<organism evidence="9 10">
    <name type="scientific">Aliiruegeria lutimaris</name>
    <dbReference type="NCBI Taxonomy" id="571298"/>
    <lineage>
        <taxon>Bacteria</taxon>
        <taxon>Pseudomonadati</taxon>
        <taxon>Pseudomonadota</taxon>
        <taxon>Alphaproteobacteria</taxon>
        <taxon>Rhodobacterales</taxon>
        <taxon>Roseobacteraceae</taxon>
        <taxon>Aliiruegeria</taxon>
    </lineage>
</organism>